<dbReference type="Gene3D" id="3.40.50.11610">
    <property type="entry name" value="Multifunctional 2-oxoglutarate metabolism enzyme, C-terminal domain"/>
    <property type="match status" value="1"/>
</dbReference>
<dbReference type="GO" id="GO:0016624">
    <property type="term" value="F:oxidoreductase activity, acting on the aldehyde or oxo group of donors, disulfide as acceptor"/>
    <property type="evidence" value="ECO:0007669"/>
    <property type="project" value="InterPro"/>
</dbReference>
<comment type="cofactor">
    <cofactor evidence="1">
        <name>thiamine diphosphate</name>
        <dbReference type="ChEBI" id="CHEBI:58937"/>
    </cofactor>
</comment>
<reference evidence="7" key="1">
    <citation type="journal article" date="2018" name="Nat. Microbiol.">
        <title>Leveraging single-cell genomics to expand the fungal tree of life.</title>
        <authorList>
            <person name="Ahrendt S.R."/>
            <person name="Quandt C.A."/>
            <person name="Ciobanu D."/>
            <person name="Clum A."/>
            <person name="Salamov A."/>
            <person name="Andreopoulos B."/>
            <person name="Cheng J.F."/>
            <person name="Woyke T."/>
            <person name="Pelin A."/>
            <person name="Henrissat B."/>
            <person name="Reynolds N.K."/>
            <person name="Benny G.L."/>
            <person name="Smith M.E."/>
            <person name="James T.Y."/>
            <person name="Grigoriev I.V."/>
        </authorList>
    </citation>
    <scope>NUCLEOTIDE SEQUENCE [LARGE SCALE GENOMIC DNA]</scope>
</reference>
<dbReference type="InterPro" id="IPR011603">
    <property type="entry name" value="2oxoglutarate_DH_E1"/>
</dbReference>
<sequence>MSLSMARAFLHRGGRRTLPVLPLRQHYHDTAAYGYRVPHIYEMPDYTPEQLDNRSAHSDLLRLVTAYRTFGHRQAQLDPLGFQKLEQVKALDVSRYRFTKKPEKEYPLSGILHVNASESNPASRDTADLPTILGYLKDIYCGRIAYEFTHIPNASERRWFAHRVESYAAHKVDPSREERKRMLGLLTKSEVFDHFMAKKFPQVKRYGLEGAEGMMVVLDQLFLQSARSHIQDLVLCMPHRGRLNLLTDLLAFPPRAVFSKINGKSELAPGVPGTGDVLSHLSNSPTLNYGDDGEVHVTLLPNPSHLEAVNPVAMGKARAKQMDYITGIEKRETQKDLECQLGDRVMCIQLHGDAAFTGQGVVMETFGLSNLPHFSSGGSIHIIINNQIGYTTPALNARSTVYTSDIGKMINAPVIHVNGDYPEEVAKASKIAFEYREKFRKDVILDLVTYRRWGHNELDEPGFTQPRMYENIRSRKSVPKMYEEWLMSRNSESTKGDGAQLALITEEVNALRSKYHTWLEKELSLAQSYEPKGEALKNKWEGYIVPTELGPDLDTGVDVNRLQKIGEGSVKAPADFVIHPRLQKYHIKSRISKVTSPPDKKCIDWPTAEALAWGSLLQDGYQVRISGQDVGRGTFSQRHAMLVDQRTEGVHLPLNSLEEDQGKLEVANSHLSELAVLGFEYGMSLESPKALNIWEAQFGDFFNTAQVIIDTYITGGEAKWSKESGLVMLLPHGYDGAGPEHSSCHIERFLQLTDAPLNIHDGQAANPNMCVANCTTPAQYFHLLRRQMMRPYRKPLILAAPKTLLRLGAASSSLNDMAPGSQFHPVLPDPITKPESVERVVFVSGKLYYDLIKERSAKNLDDKVAFVRVEEICPYPKDAIAEILERYSSNAEVVWCQEEPENAGAYSFILPRLSQQIGDQRTLQYVGRKAYPTPAPGIGHIYKEEQASILSRCFSGF</sequence>
<dbReference type="OrthoDB" id="413077at2759"/>
<dbReference type="SUPFAM" id="SSF52518">
    <property type="entry name" value="Thiamin diphosphate-binding fold (THDP-binding)"/>
    <property type="match status" value="2"/>
</dbReference>
<dbReference type="CDD" id="cd02016">
    <property type="entry name" value="TPP_E1_OGDC_like"/>
    <property type="match status" value="1"/>
</dbReference>
<dbReference type="Pfam" id="PF00676">
    <property type="entry name" value="E1_dh"/>
    <property type="match status" value="1"/>
</dbReference>
<evidence type="ECO:0000313" key="7">
    <source>
        <dbReference type="Proteomes" id="UP000267251"/>
    </source>
</evidence>
<protein>
    <submittedName>
        <fullName evidence="6">Thiamine diphosphate-binding protein</fullName>
    </submittedName>
</protein>
<dbReference type="Gene3D" id="1.10.287.1150">
    <property type="entry name" value="TPP helical domain"/>
    <property type="match status" value="1"/>
</dbReference>
<dbReference type="Gene3D" id="3.40.50.970">
    <property type="match status" value="1"/>
</dbReference>
<dbReference type="InterPro" id="IPR042179">
    <property type="entry name" value="KGD_C_sf"/>
</dbReference>
<keyword evidence="4" id="KW-0786">Thiamine pyrophosphate</keyword>
<evidence type="ECO:0000256" key="1">
    <source>
        <dbReference type="ARBA" id="ARBA00001964"/>
    </source>
</evidence>
<dbReference type="NCBIfam" id="NF008907">
    <property type="entry name" value="PRK12270.1"/>
    <property type="match status" value="1"/>
</dbReference>
<evidence type="ECO:0000256" key="4">
    <source>
        <dbReference type="ARBA" id="ARBA00023052"/>
    </source>
</evidence>
<evidence type="ECO:0000256" key="3">
    <source>
        <dbReference type="ARBA" id="ARBA00023002"/>
    </source>
</evidence>
<evidence type="ECO:0000256" key="2">
    <source>
        <dbReference type="ARBA" id="ARBA00006936"/>
    </source>
</evidence>
<dbReference type="InterPro" id="IPR001017">
    <property type="entry name" value="DH_E1"/>
</dbReference>
<dbReference type="Proteomes" id="UP000267251">
    <property type="component" value="Unassembled WGS sequence"/>
</dbReference>
<keyword evidence="7" id="KW-1185">Reference proteome</keyword>
<proteinExistence type="inferred from homology"/>
<name>A0A4P9Y167_9FUNG</name>
<dbReference type="GO" id="GO:0030976">
    <property type="term" value="F:thiamine pyrophosphate binding"/>
    <property type="evidence" value="ECO:0007669"/>
    <property type="project" value="InterPro"/>
</dbReference>
<dbReference type="AlphaFoldDB" id="A0A4P9Y167"/>
<dbReference type="InterPro" id="IPR029061">
    <property type="entry name" value="THDP-binding"/>
</dbReference>
<dbReference type="InterPro" id="IPR005475">
    <property type="entry name" value="Transketolase-like_Pyr-bd"/>
</dbReference>
<gene>
    <name evidence="6" type="ORF">BJ684DRAFT_16950</name>
</gene>
<dbReference type="Pfam" id="PF16870">
    <property type="entry name" value="OxoGdeHyase_C"/>
    <property type="match status" value="1"/>
</dbReference>
<dbReference type="GO" id="GO:0006091">
    <property type="term" value="P:generation of precursor metabolites and energy"/>
    <property type="evidence" value="ECO:0007669"/>
    <property type="project" value="UniProtKB-ARBA"/>
</dbReference>
<feature type="domain" description="Transketolase-like pyrimidine-binding" evidence="5">
    <location>
        <begin position="603"/>
        <end position="807"/>
    </location>
</feature>
<evidence type="ECO:0000259" key="5">
    <source>
        <dbReference type="SMART" id="SM00861"/>
    </source>
</evidence>
<dbReference type="NCBIfam" id="TIGR00239">
    <property type="entry name" value="2oxo_dh_E1"/>
    <property type="match status" value="1"/>
</dbReference>
<evidence type="ECO:0000313" key="6">
    <source>
        <dbReference type="EMBL" id="RKP12576.1"/>
    </source>
</evidence>
<dbReference type="NCBIfam" id="NF006914">
    <property type="entry name" value="PRK09404.1"/>
    <property type="match status" value="1"/>
</dbReference>
<dbReference type="Gene3D" id="3.40.50.12470">
    <property type="match status" value="1"/>
</dbReference>
<dbReference type="PANTHER" id="PTHR23152:SF4">
    <property type="entry name" value="2-OXOADIPATE DEHYDROGENASE COMPLEX COMPONENT E1"/>
    <property type="match status" value="1"/>
</dbReference>
<dbReference type="PANTHER" id="PTHR23152">
    <property type="entry name" value="2-OXOGLUTARATE DEHYDROGENASE"/>
    <property type="match status" value="1"/>
</dbReference>
<accession>A0A4P9Y167</accession>
<dbReference type="SMART" id="SM00861">
    <property type="entry name" value="Transket_pyr"/>
    <property type="match status" value="1"/>
</dbReference>
<dbReference type="Pfam" id="PF02779">
    <property type="entry name" value="Transket_pyr"/>
    <property type="match status" value="1"/>
</dbReference>
<keyword evidence="3" id="KW-0560">Oxidoreductase</keyword>
<dbReference type="PIRSF" id="PIRSF000157">
    <property type="entry name" value="Oxoglu_dh_E1"/>
    <property type="match status" value="1"/>
</dbReference>
<dbReference type="EMBL" id="KZ988282">
    <property type="protein sequence ID" value="RKP12576.1"/>
    <property type="molecule type" value="Genomic_DNA"/>
</dbReference>
<organism evidence="6 7">
    <name type="scientific">Piptocephalis cylindrospora</name>
    <dbReference type="NCBI Taxonomy" id="1907219"/>
    <lineage>
        <taxon>Eukaryota</taxon>
        <taxon>Fungi</taxon>
        <taxon>Fungi incertae sedis</taxon>
        <taxon>Zoopagomycota</taxon>
        <taxon>Zoopagomycotina</taxon>
        <taxon>Zoopagomycetes</taxon>
        <taxon>Zoopagales</taxon>
        <taxon>Piptocephalidaceae</taxon>
        <taxon>Piptocephalis</taxon>
    </lineage>
</organism>
<dbReference type="InterPro" id="IPR031717">
    <property type="entry name" value="ODO-1/KGD_C"/>
</dbReference>
<comment type="similarity">
    <text evidence="2">Belongs to the alpha-ketoglutarate dehydrogenase family.</text>
</comment>